<evidence type="ECO:0000256" key="2">
    <source>
        <dbReference type="ARBA" id="ARBA00023125"/>
    </source>
</evidence>
<evidence type="ECO:0000313" key="6">
    <source>
        <dbReference type="Proteomes" id="UP000318199"/>
    </source>
</evidence>
<evidence type="ECO:0000256" key="1">
    <source>
        <dbReference type="ARBA" id="ARBA00023015"/>
    </source>
</evidence>
<evidence type="ECO:0000259" key="4">
    <source>
        <dbReference type="PROSITE" id="PS01124"/>
    </source>
</evidence>
<feature type="domain" description="HTH araC/xylS-type" evidence="4">
    <location>
        <begin position="140"/>
        <end position="228"/>
    </location>
</feature>
<protein>
    <submittedName>
        <fullName evidence="5">AraC family transcriptional regulator</fullName>
    </submittedName>
</protein>
<dbReference type="InterPro" id="IPR014710">
    <property type="entry name" value="RmlC-like_jellyroll"/>
</dbReference>
<dbReference type="AlphaFoldDB" id="A0A562ZNN5"/>
<dbReference type="EMBL" id="VOBQ01000014">
    <property type="protein sequence ID" value="TWO69764.1"/>
    <property type="molecule type" value="Genomic_DNA"/>
</dbReference>
<dbReference type="SMART" id="SM00342">
    <property type="entry name" value="HTH_ARAC"/>
    <property type="match status" value="1"/>
</dbReference>
<dbReference type="PANTHER" id="PTHR46796:SF10">
    <property type="entry name" value="TRANSCRIPTIONAL ACTIVATOR FEAR"/>
    <property type="match status" value="1"/>
</dbReference>
<dbReference type="OrthoDB" id="8811403at2"/>
<accession>A0A562ZNN5</accession>
<dbReference type="RefSeq" id="WP_145894477.1">
    <property type="nucleotide sequence ID" value="NZ_VOBQ01000014.1"/>
</dbReference>
<dbReference type="Proteomes" id="UP000318199">
    <property type="component" value="Unassembled WGS sequence"/>
</dbReference>
<dbReference type="GO" id="GO:0003700">
    <property type="term" value="F:DNA-binding transcription factor activity"/>
    <property type="evidence" value="ECO:0007669"/>
    <property type="project" value="InterPro"/>
</dbReference>
<sequence length="228" mass="25042">MGMAMQQLSVRHYGAAMGSHSHDHFQVLVGLRGVLELEVDGRGQRVGAGEGLLVAPGDRHDFEAVQGSECLVLDTDVGLWSQCAPAPHCAAQVAPLAHFLAQALQRNQPLARLHGPSLLLEAWRPFVPPARANRRRIDWQALSVWAATQWHAPLTVAQLAQRVFLSPSQFALRCHEANGMAPQEWLRHQRLALARQLRAGGLPVHEVARRTGYRSPSALTAALRRTGR</sequence>
<comment type="caution">
    <text evidence="5">The sequence shown here is derived from an EMBL/GenBank/DDBJ whole genome shotgun (WGS) entry which is preliminary data.</text>
</comment>
<dbReference type="InterPro" id="IPR011051">
    <property type="entry name" value="RmlC_Cupin_sf"/>
</dbReference>
<keyword evidence="1" id="KW-0805">Transcription regulation</keyword>
<evidence type="ECO:0000313" key="5">
    <source>
        <dbReference type="EMBL" id="TWO69764.1"/>
    </source>
</evidence>
<keyword evidence="6" id="KW-1185">Reference proteome</keyword>
<gene>
    <name evidence="5" type="ORF">FN976_18260</name>
</gene>
<dbReference type="Gene3D" id="2.60.120.10">
    <property type="entry name" value="Jelly Rolls"/>
    <property type="match status" value="1"/>
</dbReference>
<dbReference type="GO" id="GO:0043565">
    <property type="term" value="F:sequence-specific DNA binding"/>
    <property type="evidence" value="ECO:0007669"/>
    <property type="project" value="InterPro"/>
</dbReference>
<name>A0A562ZNN5_9BURK</name>
<proteinExistence type="predicted"/>
<dbReference type="InterPro" id="IPR050204">
    <property type="entry name" value="AraC_XylS_family_regulators"/>
</dbReference>
<dbReference type="Pfam" id="PF12833">
    <property type="entry name" value="HTH_18"/>
    <property type="match status" value="1"/>
</dbReference>
<dbReference type="PANTHER" id="PTHR46796">
    <property type="entry name" value="HTH-TYPE TRANSCRIPTIONAL ACTIVATOR RHAS-RELATED"/>
    <property type="match status" value="1"/>
</dbReference>
<reference evidence="5 6" key="1">
    <citation type="submission" date="2019-07" db="EMBL/GenBank/DDBJ databases">
        <title>Caenimonas sedimenti sp. nov., isolated from activated sludge.</title>
        <authorList>
            <person name="Xu J."/>
        </authorList>
    </citation>
    <scope>NUCLEOTIDE SEQUENCE [LARGE SCALE GENOMIC DNA]</scope>
    <source>
        <strain evidence="5 6">HX-9-20</strain>
    </source>
</reference>
<dbReference type="InterPro" id="IPR003313">
    <property type="entry name" value="AraC-bd"/>
</dbReference>
<dbReference type="SUPFAM" id="SSF51182">
    <property type="entry name" value="RmlC-like cupins"/>
    <property type="match status" value="1"/>
</dbReference>
<dbReference type="Pfam" id="PF02311">
    <property type="entry name" value="AraC_binding"/>
    <property type="match status" value="1"/>
</dbReference>
<dbReference type="InterPro" id="IPR018060">
    <property type="entry name" value="HTH_AraC"/>
</dbReference>
<dbReference type="Gene3D" id="1.10.10.60">
    <property type="entry name" value="Homeodomain-like"/>
    <property type="match status" value="1"/>
</dbReference>
<keyword evidence="2" id="KW-0238">DNA-binding</keyword>
<dbReference type="PROSITE" id="PS01124">
    <property type="entry name" value="HTH_ARAC_FAMILY_2"/>
    <property type="match status" value="1"/>
</dbReference>
<organism evidence="5 6">
    <name type="scientific">Caenimonas sedimenti</name>
    <dbReference type="NCBI Taxonomy" id="2596921"/>
    <lineage>
        <taxon>Bacteria</taxon>
        <taxon>Pseudomonadati</taxon>
        <taxon>Pseudomonadota</taxon>
        <taxon>Betaproteobacteria</taxon>
        <taxon>Burkholderiales</taxon>
        <taxon>Comamonadaceae</taxon>
        <taxon>Caenimonas</taxon>
    </lineage>
</organism>
<keyword evidence="3" id="KW-0804">Transcription</keyword>
<evidence type="ECO:0000256" key="3">
    <source>
        <dbReference type="ARBA" id="ARBA00023163"/>
    </source>
</evidence>